<protein>
    <submittedName>
        <fullName evidence="3">Uncharacterized protein</fullName>
    </submittedName>
</protein>
<gene>
    <name evidence="3" type="ORF">TWF694_011624</name>
</gene>
<feature type="compositionally biased region" description="Polar residues" evidence="2">
    <location>
        <begin position="401"/>
        <end position="411"/>
    </location>
</feature>
<feature type="compositionally biased region" description="Polar residues" evidence="2">
    <location>
        <begin position="355"/>
        <end position="377"/>
    </location>
</feature>
<dbReference type="AlphaFoldDB" id="A0AAV9XBZ8"/>
<sequence>MFQLTTGNFAVEAPVEELQIASRATNADEWKLYLRWELAYLFTRVRAFDDDLLSEILKYSTPQSGSGPPEAAAAAARSYARDCVRQLTALLAESHREFANIIVERTELGRLYKDRATQAKNNRSERPRLDTTELSRSLVFSPEDVKALWYPLHFAISGRYFDEDRNSDRYSDVRTVLSQTSSWIIREFINLILLGPSDRGASDLAGFDIIARSAESVSVELSRWPEISSSLQKRLDGWQRTLISGNSYPTKDSPQCGHIWENLVAKATVMGQSQTPLVTPAPLRPRGSNSPTKAASYEPVASTSAQPAVVTSSALPPSAYVPDRTSSYGAPGISNNGGGSKYQTAYDKQVERLQSQNSNMRASSNPLPQNAYTSNTSRRIEPTAPTNNGGAMGFSPIIDPQASQHTITAENQQQPPTTSSSAIPPSTGGSGNFDDYVRSQFDLQDRTIADAVSYFQRERQRMLEVKEKLRDLEKQQELLTANYKRQMEDLDRRKREVFDKYQTEKTAPPVNVPAEVVTAMPQQSTVHFDLGEAERHVQPSVQPGVPGSQQLGHSAVPTGGGHDYYEDDEEWERNPHPHPQSRKNSKLHKMHPEFETHADRGAASGPPDSPEQTQGSKKGRISWIARIRR</sequence>
<dbReference type="Proteomes" id="UP001365542">
    <property type="component" value="Unassembled WGS sequence"/>
</dbReference>
<evidence type="ECO:0000256" key="1">
    <source>
        <dbReference type="SAM" id="Coils"/>
    </source>
</evidence>
<reference evidence="3 4" key="1">
    <citation type="submission" date="2019-10" db="EMBL/GenBank/DDBJ databases">
        <authorList>
            <person name="Palmer J.M."/>
        </authorList>
    </citation>
    <scope>NUCLEOTIDE SEQUENCE [LARGE SCALE GENOMIC DNA]</scope>
    <source>
        <strain evidence="3 4">TWF694</strain>
    </source>
</reference>
<feature type="compositionally biased region" description="Basic and acidic residues" evidence="2">
    <location>
        <begin position="590"/>
        <end position="600"/>
    </location>
</feature>
<proteinExistence type="predicted"/>
<feature type="compositionally biased region" description="Basic residues" evidence="2">
    <location>
        <begin position="579"/>
        <end position="589"/>
    </location>
</feature>
<keyword evidence="1" id="KW-0175">Coiled coil</keyword>
<evidence type="ECO:0000313" key="4">
    <source>
        <dbReference type="Proteomes" id="UP001365542"/>
    </source>
</evidence>
<name>A0AAV9XBZ8_9PEZI</name>
<keyword evidence="4" id="KW-1185">Reference proteome</keyword>
<accession>A0AAV9XBZ8</accession>
<feature type="region of interest" description="Disordered" evidence="2">
    <location>
        <begin position="276"/>
        <end position="342"/>
    </location>
</feature>
<feature type="coiled-coil region" evidence="1">
    <location>
        <begin position="455"/>
        <end position="489"/>
    </location>
</feature>
<dbReference type="EMBL" id="JAVHJO010000009">
    <property type="protein sequence ID" value="KAK6537438.1"/>
    <property type="molecule type" value="Genomic_DNA"/>
</dbReference>
<feature type="compositionally biased region" description="Low complexity" evidence="2">
    <location>
        <begin position="412"/>
        <end position="427"/>
    </location>
</feature>
<feature type="region of interest" description="Disordered" evidence="2">
    <location>
        <begin position="535"/>
        <end position="629"/>
    </location>
</feature>
<organism evidence="3 4">
    <name type="scientific">Orbilia ellipsospora</name>
    <dbReference type="NCBI Taxonomy" id="2528407"/>
    <lineage>
        <taxon>Eukaryota</taxon>
        <taxon>Fungi</taxon>
        <taxon>Dikarya</taxon>
        <taxon>Ascomycota</taxon>
        <taxon>Pezizomycotina</taxon>
        <taxon>Orbiliomycetes</taxon>
        <taxon>Orbiliales</taxon>
        <taxon>Orbiliaceae</taxon>
        <taxon>Orbilia</taxon>
    </lineage>
</organism>
<evidence type="ECO:0000256" key="2">
    <source>
        <dbReference type="SAM" id="MobiDB-lite"/>
    </source>
</evidence>
<comment type="caution">
    <text evidence="3">The sequence shown here is derived from an EMBL/GenBank/DDBJ whole genome shotgun (WGS) entry which is preliminary data.</text>
</comment>
<evidence type="ECO:0000313" key="3">
    <source>
        <dbReference type="EMBL" id="KAK6537438.1"/>
    </source>
</evidence>
<feature type="compositionally biased region" description="Polar residues" evidence="2">
    <location>
        <begin position="301"/>
        <end position="315"/>
    </location>
</feature>
<feature type="region of interest" description="Disordered" evidence="2">
    <location>
        <begin position="355"/>
        <end position="436"/>
    </location>
</feature>